<dbReference type="InterPro" id="IPR006674">
    <property type="entry name" value="HD_domain"/>
</dbReference>
<evidence type="ECO:0000313" key="5">
    <source>
        <dbReference type="Proteomes" id="UP000054837"/>
    </source>
</evidence>
<dbReference type="InterPro" id="IPR003607">
    <property type="entry name" value="HD/PDEase_dom"/>
</dbReference>
<dbReference type="SUPFAM" id="SSF109604">
    <property type="entry name" value="HD-domain/PDEase-like"/>
    <property type="match status" value="1"/>
</dbReference>
<dbReference type="CDD" id="cd00077">
    <property type="entry name" value="HDc"/>
    <property type="match status" value="1"/>
</dbReference>
<dbReference type="InterPro" id="IPR052020">
    <property type="entry name" value="Cyclic_di-GMP/3'3'-cGAMP_PDE"/>
</dbReference>
<keyword evidence="5" id="KW-1185">Reference proteome</keyword>
<reference evidence="4 5" key="1">
    <citation type="submission" date="2015-12" db="EMBL/GenBank/DDBJ databases">
        <title>Serinicoccus chungangenesis strain CD08_5 genome sequencing and assembly.</title>
        <authorList>
            <person name="Chander A.M."/>
            <person name="Kaur G."/>
            <person name="Nair G.R."/>
            <person name="Dhawan D.K."/>
            <person name="Kochhar R.K."/>
            <person name="Mayilraj S."/>
            <person name="Bhadada S.K."/>
        </authorList>
    </citation>
    <scope>NUCLEOTIDE SEQUENCE [LARGE SCALE GENOMIC DNA]</scope>
    <source>
        <strain evidence="4 5">CD08_5</strain>
    </source>
</reference>
<accession>A0A0W8IHQ5</accession>
<sequence>MPVALLAGSLILLAAALAALGGLLRAPDLGAGVGVTLLLMALVTLGVQIHERGMSHWSVSVSTVVLAAAIPIAGPVGTTVAAGLPYLTDFRSRNWRTRFFNCGMTATMGAAGSLVYLVTGGVLVDEIPDGPGGLLLRVGGPLLVAYVAMIGVNVLCIGLVSAVSRGTRVLPVAESVLRSLGWGYLSHAAIGFLFVVLWGPVGLGPGSALFVLGPLLIAHWAIGRDALARREHQETVTTFVAALEEADPSSVGHSARVADLAEALAEQLGVGAPEAEDLRYAALLHDIGIMVVRADLPTDPQDEIAYLSALSAHPLAGVNVLEGLDFLEDSLPAIAHHHERWDGRGYPAGLRAEEIPLAARIIAVADAFDALTGAPAGRAVSAPEALQELRLRAGSHLDPQVVEALDGVLARPGSPWLGGRRLASGSGRLLPDHDHPSISDAFADWQPESADLLFPGAGETL</sequence>
<feature type="transmembrane region" description="Helical" evidence="1">
    <location>
        <begin position="203"/>
        <end position="222"/>
    </location>
</feature>
<evidence type="ECO:0000256" key="1">
    <source>
        <dbReference type="SAM" id="Phobius"/>
    </source>
</evidence>
<dbReference type="NCBIfam" id="TIGR00277">
    <property type="entry name" value="HDIG"/>
    <property type="match status" value="1"/>
</dbReference>
<dbReference type="InterPro" id="IPR006675">
    <property type="entry name" value="HDIG_dom"/>
</dbReference>
<organism evidence="4 5">
    <name type="scientific">Serinicoccus chungangensis</name>
    <dbReference type="NCBI Taxonomy" id="767452"/>
    <lineage>
        <taxon>Bacteria</taxon>
        <taxon>Bacillati</taxon>
        <taxon>Actinomycetota</taxon>
        <taxon>Actinomycetes</taxon>
        <taxon>Micrococcales</taxon>
        <taxon>Ornithinimicrobiaceae</taxon>
        <taxon>Serinicoccus</taxon>
    </lineage>
</organism>
<dbReference type="PANTHER" id="PTHR45228">
    <property type="entry name" value="CYCLIC DI-GMP PHOSPHODIESTERASE TM_0186-RELATED"/>
    <property type="match status" value="1"/>
</dbReference>
<dbReference type="PROSITE" id="PS51831">
    <property type="entry name" value="HD"/>
    <property type="match status" value="1"/>
</dbReference>
<keyword evidence="1" id="KW-0812">Transmembrane</keyword>
<evidence type="ECO:0000259" key="2">
    <source>
        <dbReference type="PROSITE" id="PS51831"/>
    </source>
</evidence>
<dbReference type="Gene3D" id="1.10.3210.10">
    <property type="entry name" value="Hypothetical protein af1432"/>
    <property type="match status" value="1"/>
</dbReference>
<feature type="domain" description="HD-GYP" evidence="3">
    <location>
        <begin position="228"/>
        <end position="421"/>
    </location>
</feature>
<dbReference type="Pfam" id="PF13487">
    <property type="entry name" value="HD_5"/>
    <property type="match status" value="1"/>
</dbReference>
<gene>
    <name evidence="4" type="ORF">AVL62_06720</name>
</gene>
<dbReference type="STRING" id="767452.AVL62_06720"/>
<dbReference type="AlphaFoldDB" id="A0A0W8IHQ5"/>
<proteinExistence type="predicted"/>
<keyword evidence="1" id="KW-0472">Membrane</keyword>
<keyword evidence="1" id="KW-1133">Transmembrane helix</keyword>
<dbReference type="PROSITE" id="PS51832">
    <property type="entry name" value="HD_GYP"/>
    <property type="match status" value="1"/>
</dbReference>
<dbReference type="OrthoDB" id="9802066at2"/>
<dbReference type="PANTHER" id="PTHR45228:SF4">
    <property type="entry name" value="LIPOPROTEIN"/>
    <property type="match status" value="1"/>
</dbReference>
<feature type="transmembrane region" description="Helical" evidence="1">
    <location>
        <begin position="143"/>
        <end position="164"/>
    </location>
</feature>
<evidence type="ECO:0000259" key="3">
    <source>
        <dbReference type="PROSITE" id="PS51832"/>
    </source>
</evidence>
<dbReference type="SMART" id="SM00471">
    <property type="entry name" value="HDc"/>
    <property type="match status" value="1"/>
</dbReference>
<feature type="transmembrane region" description="Helical" evidence="1">
    <location>
        <begin position="99"/>
        <end position="123"/>
    </location>
</feature>
<feature type="transmembrane region" description="Helical" evidence="1">
    <location>
        <begin position="28"/>
        <end position="47"/>
    </location>
</feature>
<dbReference type="EMBL" id="LQBL01000002">
    <property type="protein sequence ID" value="KUG59363.1"/>
    <property type="molecule type" value="Genomic_DNA"/>
</dbReference>
<dbReference type="InterPro" id="IPR037522">
    <property type="entry name" value="HD_GYP_dom"/>
</dbReference>
<dbReference type="RefSeq" id="WP_058889838.1">
    <property type="nucleotide sequence ID" value="NZ_LQBL01000002.1"/>
</dbReference>
<protein>
    <submittedName>
        <fullName evidence="4">Uncharacterized protein</fullName>
    </submittedName>
</protein>
<name>A0A0W8IHQ5_9MICO</name>
<comment type="caution">
    <text evidence="4">The sequence shown here is derived from an EMBL/GenBank/DDBJ whole genome shotgun (WGS) entry which is preliminary data.</text>
</comment>
<dbReference type="Proteomes" id="UP000054837">
    <property type="component" value="Unassembled WGS sequence"/>
</dbReference>
<evidence type="ECO:0000313" key="4">
    <source>
        <dbReference type="EMBL" id="KUG59363.1"/>
    </source>
</evidence>
<feature type="domain" description="HD" evidence="2">
    <location>
        <begin position="250"/>
        <end position="371"/>
    </location>
</feature>
<feature type="transmembrane region" description="Helical" evidence="1">
    <location>
        <begin position="176"/>
        <end position="197"/>
    </location>
</feature>